<accession>A0ABP3WMY2</accession>
<dbReference type="PANTHER" id="PTHR43156:SF2">
    <property type="entry name" value="STAGE II SPORULATION PROTEIN E"/>
    <property type="match status" value="1"/>
</dbReference>
<dbReference type="EMBL" id="BAAAFD010000001">
    <property type="protein sequence ID" value="GAA0853489.1"/>
    <property type="molecule type" value="Genomic_DNA"/>
</dbReference>
<name>A0ABP3WMY2_9ALTE</name>
<dbReference type="Proteomes" id="UP001500359">
    <property type="component" value="Unassembled WGS sequence"/>
</dbReference>
<dbReference type="InterPro" id="IPR036457">
    <property type="entry name" value="PPM-type-like_dom_sf"/>
</dbReference>
<evidence type="ECO:0000313" key="5">
    <source>
        <dbReference type="Proteomes" id="UP001500359"/>
    </source>
</evidence>
<keyword evidence="5" id="KW-1185">Reference proteome</keyword>
<evidence type="ECO:0000259" key="3">
    <source>
        <dbReference type="PROSITE" id="PS50110"/>
    </source>
</evidence>
<dbReference type="Pfam" id="PF07228">
    <property type="entry name" value="SpoIIE"/>
    <property type="match status" value="1"/>
</dbReference>
<dbReference type="Gene3D" id="3.60.40.10">
    <property type="entry name" value="PPM-type phosphatase domain"/>
    <property type="match status" value="1"/>
</dbReference>
<sequence length="549" mass="61369">MRILVIDDESLNRFLLIHMLEEAGYTDCFEAETGREALQLAKKIKPDLILLDVIMPDTDGYEIAPLLKKMAGDIYLPIIFITAMDDQVALARCLEVGGDDFTSKPFDKIILTAKIRAHARTRLLSKRAYVQNKELNYFRNGVEREHAIVEHIFANALNINKSVAHFFDYRLAPASNFNGDLFLVEPSPSGGMYFLMGDFTGHGLASAIGALPVAKAFQAMAEKGLSVAEMASTINHTLLSLLPGDMFFAAVLTEISSSGRQFSVWNGGMPDLTVISKEGEVTKRFCSQHMALGILEPHEFEENVEHHDANFGDRMIGYSDGVIELTNIEEEMLGEEAVMHWLSEDPSIPVEDISHKVEKFRGKAQQLDDITFVSYTCQSLDELKPEYSVTQLPFEIVVEMDVEKLKSFDPTFELVVMVCSQLGMQSVRSDLSTVLSELFNNSLDHGILRLDSTVKRTTDGFFEYFEQRVERLAVLEQGHISIKVQFEPTTHTLTVTVSDSGDGFDYEHIAVSNDNEAFGRGLPLIRELCSDLTYYEGGTVAKATFHLNI</sequence>
<feature type="modified residue" description="4-aspartylphosphate" evidence="2">
    <location>
        <position position="52"/>
    </location>
</feature>
<gene>
    <name evidence="4" type="ORF">GCM10009114_06360</name>
</gene>
<dbReference type="Gene3D" id="3.30.565.10">
    <property type="entry name" value="Histidine kinase-like ATPase, C-terminal domain"/>
    <property type="match status" value="1"/>
</dbReference>
<proteinExistence type="predicted"/>
<dbReference type="Pfam" id="PF00072">
    <property type="entry name" value="Response_reg"/>
    <property type="match status" value="1"/>
</dbReference>
<dbReference type="SUPFAM" id="SSF52172">
    <property type="entry name" value="CheY-like"/>
    <property type="match status" value="1"/>
</dbReference>
<comment type="caution">
    <text evidence="4">The sequence shown here is derived from an EMBL/GenBank/DDBJ whole genome shotgun (WGS) entry which is preliminary data.</text>
</comment>
<dbReference type="SMART" id="SM00448">
    <property type="entry name" value="REC"/>
    <property type="match status" value="1"/>
</dbReference>
<evidence type="ECO:0000313" key="4">
    <source>
        <dbReference type="EMBL" id="GAA0853489.1"/>
    </source>
</evidence>
<dbReference type="CDD" id="cd16936">
    <property type="entry name" value="HATPase_RsbW-like"/>
    <property type="match status" value="1"/>
</dbReference>
<dbReference type="PANTHER" id="PTHR43156">
    <property type="entry name" value="STAGE II SPORULATION PROTEIN E-RELATED"/>
    <property type="match status" value="1"/>
</dbReference>
<dbReference type="InterPro" id="IPR001789">
    <property type="entry name" value="Sig_transdc_resp-reg_receiver"/>
</dbReference>
<evidence type="ECO:0000256" key="1">
    <source>
        <dbReference type="ARBA" id="ARBA00022801"/>
    </source>
</evidence>
<dbReference type="SMART" id="SM00331">
    <property type="entry name" value="PP2C_SIG"/>
    <property type="match status" value="1"/>
</dbReference>
<organism evidence="4 5">
    <name type="scientific">Aliiglaciecola litoralis</name>
    <dbReference type="NCBI Taxonomy" id="582857"/>
    <lineage>
        <taxon>Bacteria</taxon>
        <taxon>Pseudomonadati</taxon>
        <taxon>Pseudomonadota</taxon>
        <taxon>Gammaproteobacteria</taxon>
        <taxon>Alteromonadales</taxon>
        <taxon>Alteromonadaceae</taxon>
        <taxon>Aliiglaciecola</taxon>
    </lineage>
</organism>
<reference evidence="5" key="1">
    <citation type="journal article" date="2019" name="Int. J. Syst. Evol. Microbiol.">
        <title>The Global Catalogue of Microorganisms (GCM) 10K type strain sequencing project: providing services to taxonomists for standard genome sequencing and annotation.</title>
        <authorList>
            <consortium name="The Broad Institute Genomics Platform"/>
            <consortium name="The Broad Institute Genome Sequencing Center for Infectious Disease"/>
            <person name="Wu L."/>
            <person name="Ma J."/>
        </authorList>
    </citation>
    <scope>NUCLEOTIDE SEQUENCE [LARGE SCALE GENOMIC DNA]</scope>
    <source>
        <strain evidence="5">JCM 15896</strain>
    </source>
</reference>
<dbReference type="PROSITE" id="PS50110">
    <property type="entry name" value="RESPONSE_REGULATORY"/>
    <property type="match status" value="1"/>
</dbReference>
<dbReference type="SUPFAM" id="SSF55874">
    <property type="entry name" value="ATPase domain of HSP90 chaperone/DNA topoisomerase II/histidine kinase"/>
    <property type="match status" value="1"/>
</dbReference>
<dbReference type="InterPro" id="IPR003594">
    <property type="entry name" value="HATPase_dom"/>
</dbReference>
<protein>
    <submittedName>
        <fullName evidence="4">SpoIIE family protein phosphatase</fullName>
    </submittedName>
</protein>
<dbReference type="InterPro" id="IPR011006">
    <property type="entry name" value="CheY-like_superfamily"/>
</dbReference>
<feature type="domain" description="Response regulatory" evidence="3">
    <location>
        <begin position="2"/>
        <end position="119"/>
    </location>
</feature>
<dbReference type="InterPro" id="IPR052016">
    <property type="entry name" value="Bact_Sigma-Reg"/>
</dbReference>
<keyword evidence="1" id="KW-0378">Hydrolase</keyword>
<keyword evidence="2" id="KW-0597">Phosphoprotein</keyword>
<dbReference type="InterPro" id="IPR001932">
    <property type="entry name" value="PPM-type_phosphatase-like_dom"/>
</dbReference>
<dbReference type="RefSeq" id="WP_343856402.1">
    <property type="nucleotide sequence ID" value="NZ_BAAAFD010000001.1"/>
</dbReference>
<dbReference type="Gene3D" id="3.40.50.2300">
    <property type="match status" value="1"/>
</dbReference>
<evidence type="ECO:0000256" key="2">
    <source>
        <dbReference type="PROSITE-ProRule" id="PRU00169"/>
    </source>
</evidence>
<dbReference type="Pfam" id="PF13581">
    <property type="entry name" value="HATPase_c_2"/>
    <property type="match status" value="1"/>
</dbReference>
<dbReference type="InterPro" id="IPR036890">
    <property type="entry name" value="HATPase_C_sf"/>
</dbReference>